<dbReference type="Pfam" id="PF04287">
    <property type="entry name" value="DUF446"/>
    <property type="match status" value="1"/>
</dbReference>
<dbReference type="PANTHER" id="PTHR39586:SF1">
    <property type="entry name" value="CYTOPLASMIC PROTEIN"/>
    <property type="match status" value="1"/>
</dbReference>
<proteinExistence type="predicted"/>
<dbReference type="STRING" id="1122198.SAMN02745729_101142"/>
<dbReference type="PANTHER" id="PTHR39586">
    <property type="entry name" value="CYTOPLASMIC PROTEIN-RELATED"/>
    <property type="match status" value="1"/>
</dbReference>
<dbReference type="PIRSF" id="PIRSF006257">
    <property type="entry name" value="UCP006257"/>
    <property type="match status" value="1"/>
</dbReference>
<dbReference type="Proteomes" id="UP000242469">
    <property type="component" value="Unassembled WGS sequence"/>
</dbReference>
<reference evidence="3" key="1">
    <citation type="submission" date="2016-10" db="EMBL/GenBank/DDBJ databases">
        <authorList>
            <person name="Varghese N."/>
            <person name="Submissions S."/>
        </authorList>
    </citation>
    <scope>NUCLEOTIDE SEQUENCE [LARGE SCALE GENOMIC DNA]</scope>
    <source>
        <strain evidence="3">DSM 11526</strain>
    </source>
</reference>
<dbReference type="EMBL" id="FNRJ01000001">
    <property type="protein sequence ID" value="SDZ98399.1"/>
    <property type="molecule type" value="Genomic_DNA"/>
</dbReference>
<organism evidence="2 3">
    <name type="scientific">Marinobacterium iners DSM 11526</name>
    <dbReference type="NCBI Taxonomy" id="1122198"/>
    <lineage>
        <taxon>Bacteria</taxon>
        <taxon>Pseudomonadati</taxon>
        <taxon>Pseudomonadota</taxon>
        <taxon>Gammaproteobacteria</taxon>
        <taxon>Oceanospirillales</taxon>
        <taxon>Oceanospirillaceae</taxon>
        <taxon>Marinobacterium</taxon>
    </lineage>
</organism>
<dbReference type="OrthoDB" id="8794567at2"/>
<dbReference type="RefSeq" id="WP_091821509.1">
    <property type="nucleotide sequence ID" value="NZ_FNRJ01000001.1"/>
</dbReference>
<gene>
    <name evidence="2" type="ORF">SAMN02745729_101142</name>
</gene>
<dbReference type="InterPro" id="IPR007384">
    <property type="entry name" value="UCP006257"/>
</dbReference>
<dbReference type="Gene3D" id="1.20.1440.40">
    <property type="entry name" value="YqcC-like"/>
    <property type="match status" value="1"/>
</dbReference>
<evidence type="ECO:0000313" key="3">
    <source>
        <dbReference type="Proteomes" id="UP000242469"/>
    </source>
</evidence>
<dbReference type="GO" id="GO:0044010">
    <property type="term" value="P:single-species biofilm formation"/>
    <property type="evidence" value="ECO:0007669"/>
    <property type="project" value="TreeGrafter"/>
</dbReference>
<dbReference type="SUPFAM" id="SSF158452">
    <property type="entry name" value="YqcC-like"/>
    <property type="match status" value="1"/>
</dbReference>
<feature type="domain" description="YqcC-like" evidence="1">
    <location>
        <begin position="7"/>
        <end position="102"/>
    </location>
</feature>
<keyword evidence="3" id="KW-1185">Reference proteome</keyword>
<name>A0A1H3XGB5_9GAMM</name>
<sequence>MQRTEQVSVLLLKIRTEMEELELWQSSPPSAQALASTQPFCVDTLHFTEWLQWLLIPRLQEMIRQEVSLPHSSQIHPMAEEVFKQVQADTDQLLELIEQLDKTLCTLH</sequence>
<dbReference type="InterPro" id="IPR023376">
    <property type="entry name" value="YqcC-like_dom"/>
</dbReference>
<dbReference type="InterPro" id="IPR036814">
    <property type="entry name" value="YqcC-like_sf"/>
</dbReference>
<protein>
    <submittedName>
        <fullName evidence="2">Uncharacterized conserved protein YqcC, DUF446 family</fullName>
    </submittedName>
</protein>
<dbReference type="AlphaFoldDB" id="A0A1H3XGB5"/>
<evidence type="ECO:0000313" key="2">
    <source>
        <dbReference type="EMBL" id="SDZ98399.1"/>
    </source>
</evidence>
<accession>A0A1H3XGB5</accession>
<evidence type="ECO:0000259" key="1">
    <source>
        <dbReference type="Pfam" id="PF04287"/>
    </source>
</evidence>